<gene>
    <name evidence="5" type="ORF">CEY16_01830</name>
</gene>
<reference evidence="5 6" key="1">
    <citation type="submission" date="2017-06" db="EMBL/GenBank/DDBJ databases">
        <title>the draft geome sequence of Illustriluteabacillus marina B3227.</title>
        <authorList>
            <person name="He R.-H."/>
            <person name="Du Z.-J."/>
        </authorList>
    </citation>
    <scope>NUCLEOTIDE SEQUENCE [LARGE SCALE GENOMIC DNA]</scope>
    <source>
        <strain evidence="5 6">B3227</strain>
    </source>
</reference>
<dbReference type="EMBL" id="PJNH01000001">
    <property type="protein sequence ID" value="PKR78520.1"/>
    <property type="molecule type" value="Genomic_DNA"/>
</dbReference>
<dbReference type="OrthoDB" id="2356897at2"/>
<dbReference type="SUPFAM" id="SSF50156">
    <property type="entry name" value="PDZ domain-like"/>
    <property type="match status" value="1"/>
</dbReference>
<evidence type="ECO:0000313" key="5">
    <source>
        <dbReference type="EMBL" id="PKR78520.1"/>
    </source>
</evidence>
<name>A0A2I0QWN8_9BACI</name>
<sequence length="338" mass="37865">MLLTRKQFIFLLITLVVAIFLSYYKIDYYIYQPGDTRALNDVVQIDEGFDSEGDMHLVTVRGGQATPLYYLWAQLRTHYDIYDLEDIRPEGISQDEYMETQLHFMESSQEAATVVAYEAAEKDITIEYKGVYVVAVIEDMPAKGHLEPGDRIIEVEGKEIDSDRSLTDQLNEMSPGDEVELKVLRDEMERSISFELGSFPDEPERAGMGVSLVTDRDVTVNPEVNFDSGTIGGPSAGMMFSLEIYDQLTEEDITKGRYIAGTGEVDYEGNVYRIGGIDKKVVAADKDGADIFFAPNENGKSESNYEVAKATAEEIETSMEIVPVDTFSDALEYLEGLE</sequence>
<feature type="domain" description="Lon proteolytic" evidence="4">
    <location>
        <begin position="231"/>
        <end position="337"/>
    </location>
</feature>
<protein>
    <recommendedName>
        <fullName evidence="1">endopeptidase La</fullName>
        <ecNumber evidence="1">3.4.21.53</ecNumber>
    </recommendedName>
</protein>
<dbReference type="GO" id="GO:0030163">
    <property type="term" value="P:protein catabolic process"/>
    <property type="evidence" value="ECO:0007669"/>
    <property type="project" value="InterPro"/>
</dbReference>
<accession>A0A2I0QWN8</accession>
<dbReference type="InterPro" id="IPR020568">
    <property type="entry name" value="Ribosomal_Su5_D2-typ_SF"/>
</dbReference>
<comment type="caution">
    <text evidence="5">The sequence shown here is derived from an EMBL/GenBank/DDBJ whole genome shotgun (WGS) entry which is preliminary data.</text>
</comment>
<keyword evidence="1" id="KW-0720">Serine protease</keyword>
<dbReference type="GO" id="GO:0005524">
    <property type="term" value="F:ATP binding"/>
    <property type="evidence" value="ECO:0007669"/>
    <property type="project" value="InterPro"/>
</dbReference>
<dbReference type="GO" id="GO:0006508">
    <property type="term" value="P:proteolysis"/>
    <property type="evidence" value="ECO:0007669"/>
    <property type="project" value="UniProtKB-KW"/>
</dbReference>
<evidence type="ECO:0000256" key="2">
    <source>
        <dbReference type="SAM" id="Phobius"/>
    </source>
</evidence>
<feature type="active site" evidence="1">
    <location>
        <position position="280"/>
    </location>
</feature>
<dbReference type="Pfam" id="PF13180">
    <property type="entry name" value="PDZ_2"/>
    <property type="match status" value="1"/>
</dbReference>
<comment type="catalytic activity">
    <reaction evidence="1">
        <text>Hydrolysis of proteins in presence of ATP.</text>
        <dbReference type="EC" id="3.4.21.53"/>
    </reaction>
</comment>
<dbReference type="PROSITE" id="PS50106">
    <property type="entry name" value="PDZ"/>
    <property type="match status" value="1"/>
</dbReference>
<dbReference type="InterPro" id="IPR001478">
    <property type="entry name" value="PDZ"/>
</dbReference>
<dbReference type="Pfam" id="PF05362">
    <property type="entry name" value="Lon_C"/>
    <property type="match status" value="1"/>
</dbReference>
<dbReference type="InterPro" id="IPR027065">
    <property type="entry name" value="Lon_Prtase"/>
</dbReference>
<dbReference type="SUPFAM" id="SSF54211">
    <property type="entry name" value="Ribosomal protein S5 domain 2-like"/>
    <property type="match status" value="1"/>
</dbReference>
<evidence type="ECO:0000313" key="6">
    <source>
        <dbReference type="Proteomes" id="UP000243524"/>
    </source>
</evidence>
<dbReference type="PANTHER" id="PTHR10046">
    <property type="entry name" value="ATP DEPENDENT LON PROTEASE FAMILY MEMBER"/>
    <property type="match status" value="1"/>
</dbReference>
<feature type="transmembrane region" description="Helical" evidence="2">
    <location>
        <begin position="7"/>
        <end position="24"/>
    </location>
</feature>
<dbReference type="RefSeq" id="WP_101330264.1">
    <property type="nucleotide sequence ID" value="NZ_PJNH01000001.1"/>
</dbReference>
<feature type="active site" evidence="1">
    <location>
        <position position="235"/>
    </location>
</feature>
<evidence type="ECO:0000256" key="1">
    <source>
        <dbReference type="PROSITE-ProRule" id="PRU01122"/>
    </source>
</evidence>
<evidence type="ECO:0000259" key="4">
    <source>
        <dbReference type="PROSITE" id="PS51786"/>
    </source>
</evidence>
<dbReference type="GO" id="GO:0004252">
    <property type="term" value="F:serine-type endopeptidase activity"/>
    <property type="evidence" value="ECO:0007669"/>
    <property type="project" value="UniProtKB-UniRule"/>
</dbReference>
<dbReference type="EC" id="3.4.21.53" evidence="1"/>
<dbReference type="SMART" id="SM00228">
    <property type="entry name" value="PDZ"/>
    <property type="match status" value="1"/>
</dbReference>
<dbReference type="PROSITE" id="PS51786">
    <property type="entry name" value="LON_PROTEOLYTIC"/>
    <property type="match status" value="1"/>
</dbReference>
<dbReference type="InterPro" id="IPR014721">
    <property type="entry name" value="Ribsml_uS5_D2-typ_fold_subgr"/>
</dbReference>
<dbReference type="NCBIfam" id="NF041438">
    <property type="entry name" value="SepM_fam_S16"/>
    <property type="match status" value="1"/>
</dbReference>
<organism evidence="5 6">
    <name type="scientific">Halalkalibacillus sediminis</name>
    <dbReference type="NCBI Taxonomy" id="2018042"/>
    <lineage>
        <taxon>Bacteria</taxon>
        <taxon>Bacillati</taxon>
        <taxon>Bacillota</taxon>
        <taxon>Bacilli</taxon>
        <taxon>Bacillales</taxon>
        <taxon>Bacillaceae</taxon>
        <taxon>Halalkalibacillus</taxon>
    </lineage>
</organism>
<keyword evidence="1" id="KW-0645">Protease</keyword>
<proteinExistence type="inferred from homology"/>
<keyword evidence="2" id="KW-0472">Membrane</keyword>
<dbReference type="InterPro" id="IPR036034">
    <property type="entry name" value="PDZ_sf"/>
</dbReference>
<dbReference type="InterPro" id="IPR008269">
    <property type="entry name" value="Lon_proteolytic"/>
</dbReference>
<keyword evidence="2" id="KW-1133">Transmembrane helix</keyword>
<keyword evidence="6" id="KW-1185">Reference proteome</keyword>
<dbReference type="GO" id="GO:0004176">
    <property type="term" value="F:ATP-dependent peptidase activity"/>
    <property type="evidence" value="ECO:0007669"/>
    <property type="project" value="UniProtKB-UniRule"/>
</dbReference>
<keyword evidence="2" id="KW-0812">Transmembrane</keyword>
<keyword evidence="1" id="KW-0378">Hydrolase</keyword>
<dbReference type="Proteomes" id="UP000243524">
    <property type="component" value="Unassembled WGS sequence"/>
</dbReference>
<comment type="similarity">
    <text evidence="1">Belongs to the peptidase S16 family.</text>
</comment>
<dbReference type="Gene3D" id="2.30.42.10">
    <property type="match status" value="1"/>
</dbReference>
<feature type="domain" description="PDZ" evidence="3">
    <location>
        <begin position="130"/>
        <end position="187"/>
    </location>
</feature>
<dbReference type="Gene3D" id="3.30.230.10">
    <property type="match status" value="1"/>
</dbReference>
<evidence type="ECO:0000259" key="3">
    <source>
        <dbReference type="PROSITE" id="PS50106"/>
    </source>
</evidence>
<dbReference type="AlphaFoldDB" id="A0A2I0QWN8"/>